<comment type="caution">
    <text evidence="3">The sequence shown here is derived from an EMBL/GenBank/DDBJ whole genome shotgun (WGS) entry which is preliminary data.</text>
</comment>
<keyword evidence="2" id="KW-0732">Signal</keyword>
<feature type="signal peptide" evidence="2">
    <location>
        <begin position="1"/>
        <end position="21"/>
    </location>
</feature>
<gene>
    <name evidence="3" type="ORF">N7452_011363</name>
</gene>
<evidence type="ECO:0000313" key="3">
    <source>
        <dbReference type="EMBL" id="KAJ5323074.1"/>
    </source>
</evidence>
<protein>
    <submittedName>
        <fullName evidence="3">Uncharacterized protein</fullName>
    </submittedName>
</protein>
<reference evidence="3" key="1">
    <citation type="submission" date="2022-12" db="EMBL/GenBank/DDBJ databases">
        <authorList>
            <person name="Petersen C."/>
        </authorList>
    </citation>
    <scope>NUCLEOTIDE SEQUENCE</scope>
    <source>
        <strain evidence="3">IBT 35673</strain>
    </source>
</reference>
<organism evidence="3 4">
    <name type="scientific">Penicillium brevicompactum</name>
    <dbReference type="NCBI Taxonomy" id="5074"/>
    <lineage>
        <taxon>Eukaryota</taxon>
        <taxon>Fungi</taxon>
        <taxon>Dikarya</taxon>
        <taxon>Ascomycota</taxon>
        <taxon>Pezizomycotina</taxon>
        <taxon>Eurotiomycetes</taxon>
        <taxon>Eurotiomycetidae</taxon>
        <taxon>Eurotiales</taxon>
        <taxon>Aspergillaceae</taxon>
        <taxon>Penicillium</taxon>
    </lineage>
</organism>
<feature type="compositionally biased region" description="Polar residues" evidence="1">
    <location>
        <begin position="104"/>
        <end position="133"/>
    </location>
</feature>
<name>A0A9W9U904_PENBR</name>
<feature type="compositionally biased region" description="Basic and acidic residues" evidence="1">
    <location>
        <begin position="56"/>
        <end position="83"/>
    </location>
</feature>
<evidence type="ECO:0000256" key="2">
    <source>
        <dbReference type="SAM" id="SignalP"/>
    </source>
</evidence>
<feature type="chain" id="PRO_5040911546" evidence="2">
    <location>
        <begin position="22"/>
        <end position="152"/>
    </location>
</feature>
<proteinExistence type="predicted"/>
<evidence type="ECO:0000256" key="1">
    <source>
        <dbReference type="SAM" id="MobiDB-lite"/>
    </source>
</evidence>
<dbReference type="EMBL" id="JAPZBQ010000006">
    <property type="protein sequence ID" value="KAJ5323074.1"/>
    <property type="molecule type" value="Genomic_DNA"/>
</dbReference>
<feature type="region of interest" description="Disordered" evidence="1">
    <location>
        <begin position="34"/>
        <end position="152"/>
    </location>
</feature>
<evidence type="ECO:0000313" key="4">
    <source>
        <dbReference type="Proteomes" id="UP001147695"/>
    </source>
</evidence>
<sequence length="152" mass="15650">MARLSISFLSIFLVLAALALSMPVKRGEDAAPGLGLDSALGPLSGATKLVPGLSQDDGKPKLSAEEKKKQEEEQEEQQKKDDNAAIAKANHKIAESNGDVKPTPTASTKSKLSSGNFVTPTATPTHKPQSKPNELSKIPIVGGLLGGAGAGI</sequence>
<dbReference type="AlphaFoldDB" id="A0A9W9U904"/>
<reference evidence="3" key="2">
    <citation type="journal article" date="2023" name="IMA Fungus">
        <title>Comparative genomic study of the Penicillium genus elucidates a diverse pangenome and 15 lateral gene transfer events.</title>
        <authorList>
            <person name="Petersen C."/>
            <person name="Sorensen T."/>
            <person name="Nielsen M.R."/>
            <person name="Sondergaard T.E."/>
            <person name="Sorensen J.L."/>
            <person name="Fitzpatrick D.A."/>
            <person name="Frisvad J.C."/>
            <person name="Nielsen K.L."/>
        </authorList>
    </citation>
    <scope>NUCLEOTIDE SEQUENCE</scope>
    <source>
        <strain evidence="3">IBT 35673</strain>
    </source>
</reference>
<accession>A0A9W9U904</accession>
<feature type="compositionally biased region" description="Gly residues" evidence="1">
    <location>
        <begin position="143"/>
        <end position="152"/>
    </location>
</feature>
<dbReference type="Proteomes" id="UP001147695">
    <property type="component" value="Unassembled WGS sequence"/>
</dbReference>